<dbReference type="InterPro" id="IPR012052">
    <property type="entry name" value="Spore_0_A"/>
</dbReference>
<evidence type="ECO:0000256" key="5">
    <source>
        <dbReference type="ARBA" id="ARBA00022553"/>
    </source>
</evidence>
<sequence length="253" mass="28586">MLVIKNHTEKMGIFHDCCFAFNGEDALEKFREKKPDLFILDVILSKIDGLSVLEAIKNEGIHGNSKIVVTSATASEFSINKSFDYGADFFLIKPISFFTFRGRIMDLLQYNGQRKEESAENPEKHIIPPADVKTDVDQMSAITRIIQRIGFTPNMKGYKYVRYAISLGLQDEAILGKITQGLYPAVAENFNTTASRVERDIRHAVEVAWEKGDMRYIENLFGYTVDANRGKPTNSAFIAAIVDYINLNKVKID</sequence>
<evidence type="ECO:0000256" key="4">
    <source>
        <dbReference type="ARBA" id="ARBA00022491"/>
    </source>
</evidence>
<evidence type="ECO:0000256" key="2">
    <source>
        <dbReference type="ARBA" id="ARBA00018672"/>
    </source>
</evidence>
<evidence type="ECO:0000256" key="16">
    <source>
        <dbReference type="PROSITE-ProRule" id="PRU00169"/>
    </source>
</evidence>
<keyword evidence="19" id="KW-1185">Reference proteome</keyword>
<dbReference type="SUPFAM" id="SSF52172">
    <property type="entry name" value="CheY-like"/>
    <property type="match status" value="1"/>
</dbReference>
<dbReference type="GO" id="GO:0003700">
    <property type="term" value="F:DNA-binding transcription factor activity"/>
    <property type="evidence" value="ECO:0007669"/>
    <property type="project" value="InterPro"/>
</dbReference>
<dbReference type="GO" id="GO:0051606">
    <property type="term" value="P:detection of stimulus"/>
    <property type="evidence" value="ECO:0007669"/>
    <property type="project" value="UniProtKB-UniRule"/>
</dbReference>
<dbReference type="AlphaFoldDB" id="A0A926DFA5"/>
<accession>A0A926DFA5</accession>
<keyword evidence="14 15" id="KW-0479">Metal-binding</keyword>
<evidence type="ECO:0000256" key="3">
    <source>
        <dbReference type="ARBA" id="ARBA00022490"/>
    </source>
</evidence>
<keyword evidence="6 14" id="KW-0106">Calcium</keyword>
<dbReference type="GO" id="GO:0000156">
    <property type="term" value="F:phosphorelay response regulator activity"/>
    <property type="evidence" value="ECO:0007669"/>
    <property type="project" value="TreeGrafter"/>
</dbReference>
<evidence type="ECO:0000256" key="10">
    <source>
        <dbReference type="ARBA" id="ARBA00023125"/>
    </source>
</evidence>
<reference evidence="18" key="1">
    <citation type="submission" date="2020-08" db="EMBL/GenBank/DDBJ databases">
        <title>Genome public.</title>
        <authorList>
            <person name="Liu C."/>
            <person name="Sun Q."/>
        </authorList>
    </citation>
    <scope>NUCLEOTIDE SEQUENCE</scope>
    <source>
        <strain evidence="18">NSJ-63</strain>
    </source>
</reference>
<dbReference type="PROSITE" id="PS50110">
    <property type="entry name" value="RESPONSE_REGULATORY"/>
    <property type="match status" value="1"/>
</dbReference>
<dbReference type="Pfam" id="PF08769">
    <property type="entry name" value="Spo0A_C"/>
    <property type="match status" value="1"/>
</dbReference>
<evidence type="ECO:0000256" key="7">
    <source>
        <dbReference type="ARBA" id="ARBA00022969"/>
    </source>
</evidence>
<dbReference type="InterPro" id="IPR001789">
    <property type="entry name" value="Sig_transdc_resp-reg_receiver"/>
</dbReference>
<dbReference type="SMART" id="SM00448">
    <property type="entry name" value="REC"/>
    <property type="match status" value="1"/>
</dbReference>
<keyword evidence="3 14" id="KW-0963">Cytoplasm</keyword>
<dbReference type="Gene3D" id="1.10.10.10">
    <property type="entry name" value="Winged helix-like DNA-binding domain superfamily/Winged helix DNA-binding domain"/>
    <property type="match status" value="1"/>
</dbReference>
<dbReference type="InterPro" id="IPR016032">
    <property type="entry name" value="Sig_transdc_resp-reg_C-effctor"/>
</dbReference>
<evidence type="ECO:0000313" key="19">
    <source>
        <dbReference type="Proteomes" id="UP000617951"/>
    </source>
</evidence>
<keyword evidence="4 14" id="KW-0678">Repressor</keyword>
<dbReference type="GO" id="GO:0003677">
    <property type="term" value="F:DNA binding"/>
    <property type="evidence" value="ECO:0007669"/>
    <property type="project" value="UniProtKB-KW"/>
</dbReference>
<protein>
    <recommendedName>
        <fullName evidence="2 14">Stage 0 sporulation protein A homolog</fullName>
    </recommendedName>
</protein>
<keyword evidence="12 14" id="KW-0804">Transcription</keyword>
<feature type="modified residue" description="4-aspartylphosphate" evidence="16">
    <location>
        <position position="41"/>
    </location>
</feature>
<gene>
    <name evidence="18" type="primary">spo0A</name>
    <name evidence="18" type="ORF">H8693_01450</name>
</gene>
<keyword evidence="11 14" id="KW-0010">Activator</keyword>
<evidence type="ECO:0000256" key="15">
    <source>
        <dbReference type="PIRSR" id="PIRSR002937-1"/>
    </source>
</evidence>
<dbReference type="PANTHER" id="PTHR45526:SF1">
    <property type="entry name" value="TRANSCRIPTIONAL REGULATORY PROTEIN DCUR-RELATED"/>
    <property type="match status" value="1"/>
</dbReference>
<keyword evidence="7 14" id="KW-0749">Sporulation</keyword>
<keyword evidence="10 14" id="KW-0238">DNA-binding</keyword>
<evidence type="ECO:0000256" key="13">
    <source>
        <dbReference type="ARBA" id="ARBA00024867"/>
    </source>
</evidence>
<comment type="cofactor">
    <cofactor evidence="14 15">
        <name>Ca(2+)</name>
        <dbReference type="ChEBI" id="CHEBI:29108"/>
    </cofactor>
    <text evidence="14 15">Binds 1 Ca(2+) ion per subunit.</text>
</comment>
<dbReference type="InterPro" id="IPR036388">
    <property type="entry name" value="WH-like_DNA-bd_sf"/>
</dbReference>
<comment type="caution">
    <text evidence="18">The sequence shown here is derived from an EMBL/GenBank/DDBJ whole genome shotgun (WGS) entry which is preliminary data.</text>
</comment>
<comment type="subcellular location">
    <subcellularLocation>
        <location evidence="1 14">Cytoplasm</location>
    </subcellularLocation>
</comment>
<dbReference type="PANTHER" id="PTHR45526">
    <property type="entry name" value="TRANSCRIPTIONAL REGULATORY PROTEIN DPIA"/>
    <property type="match status" value="1"/>
</dbReference>
<dbReference type="EMBL" id="JACRSS010000001">
    <property type="protein sequence ID" value="MBC8537593.1"/>
    <property type="molecule type" value="Genomic_DNA"/>
</dbReference>
<keyword evidence="9 14" id="KW-0805">Transcription regulation</keyword>
<evidence type="ECO:0000256" key="8">
    <source>
        <dbReference type="ARBA" id="ARBA00023012"/>
    </source>
</evidence>
<dbReference type="GO" id="GO:0030435">
    <property type="term" value="P:sporulation resulting in formation of a cellular spore"/>
    <property type="evidence" value="ECO:0007669"/>
    <property type="project" value="UniProtKB-UniRule"/>
</dbReference>
<dbReference type="InterPro" id="IPR011006">
    <property type="entry name" value="CheY-like_superfamily"/>
</dbReference>
<evidence type="ECO:0000313" key="18">
    <source>
        <dbReference type="EMBL" id="MBC8537593.1"/>
    </source>
</evidence>
<evidence type="ECO:0000259" key="17">
    <source>
        <dbReference type="PROSITE" id="PS50110"/>
    </source>
</evidence>
<evidence type="ECO:0000256" key="6">
    <source>
        <dbReference type="ARBA" id="ARBA00022837"/>
    </source>
</evidence>
<name>A0A926DFA5_9FIRM</name>
<dbReference type="GO" id="GO:0005737">
    <property type="term" value="C:cytoplasm"/>
    <property type="evidence" value="ECO:0007669"/>
    <property type="project" value="UniProtKB-SubCell"/>
</dbReference>
<feature type="domain" description="Response regulatory" evidence="17">
    <location>
        <begin position="1"/>
        <end position="108"/>
    </location>
</feature>
<proteinExistence type="predicted"/>
<evidence type="ECO:0000256" key="14">
    <source>
        <dbReference type="PIRNR" id="PIRNR002937"/>
    </source>
</evidence>
<keyword evidence="5 16" id="KW-0597">Phosphoprotein</keyword>
<comment type="function">
    <text evidence="13 14">May play the central regulatory role in sporulation. It may be an element of the effector pathway responsible for the activation of sporulation genes in response to nutritional stress. Spo0A may act in concert with spo0H (a sigma factor) to control the expression of some genes that are critical to the sporulation process.</text>
</comment>
<dbReference type="InterPro" id="IPR014879">
    <property type="entry name" value="Spo0A_C"/>
</dbReference>
<organism evidence="18 19">
    <name type="scientific">Guopingia tenuis</name>
    <dbReference type="NCBI Taxonomy" id="2763656"/>
    <lineage>
        <taxon>Bacteria</taxon>
        <taxon>Bacillati</taxon>
        <taxon>Bacillota</taxon>
        <taxon>Clostridia</taxon>
        <taxon>Christensenellales</taxon>
        <taxon>Christensenellaceae</taxon>
        <taxon>Guopingia</taxon>
    </lineage>
</organism>
<dbReference type="GO" id="GO:0042173">
    <property type="term" value="P:regulation of sporulation resulting in formation of a cellular spore"/>
    <property type="evidence" value="ECO:0007669"/>
    <property type="project" value="InterPro"/>
</dbReference>
<evidence type="ECO:0000256" key="12">
    <source>
        <dbReference type="ARBA" id="ARBA00023163"/>
    </source>
</evidence>
<dbReference type="InterPro" id="IPR051271">
    <property type="entry name" value="2C-system_Tx_regulators"/>
</dbReference>
<keyword evidence="8 14" id="KW-0902">Two-component regulatory system</keyword>
<dbReference type="Gene3D" id="3.40.50.2300">
    <property type="match status" value="1"/>
</dbReference>
<evidence type="ECO:0000256" key="1">
    <source>
        <dbReference type="ARBA" id="ARBA00004496"/>
    </source>
</evidence>
<dbReference type="NCBIfam" id="TIGR02875">
    <property type="entry name" value="spore_0_A"/>
    <property type="match status" value="1"/>
</dbReference>
<dbReference type="GO" id="GO:0005509">
    <property type="term" value="F:calcium ion binding"/>
    <property type="evidence" value="ECO:0007669"/>
    <property type="project" value="UniProtKB-UniRule"/>
</dbReference>
<dbReference type="Pfam" id="PF00072">
    <property type="entry name" value="Response_reg"/>
    <property type="match status" value="1"/>
</dbReference>
<dbReference type="Proteomes" id="UP000617951">
    <property type="component" value="Unassembled WGS sequence"/>
</dbReference>
<evidence type="ECO:0000256" key="11">
    <source>
        <dbReference type="ARBA" id="ARBA00023159"/>
    </source>
</evidence>
<evidence type="ECO:0000256" key="9">
    <source>
        <dbReference type="ARBA" id="ARBA00023015"/>
    </source>
</evidence>
<dbReference type="SUPFAM" id="SSF46894">
    <property type="entry name" value="C-terminal effector domain of the bipartite response regulators"/>
    <property type="match status" value="1"/>
</dbReference>
<feature type="binding site" evidence="15">
    <location>
        <position position="41"/>
    </location>
    <ligand>
        <name>Ca(2+)</name>
        <dbReference type="ChEBI" id="CHEBI:29108"/>
    </ligand>
</feature>
<dbReference type="PIRSF" id="PIRSF002937">
    <property type="entry name" value="Res_reg_Spo0A"/>
    <property type="match status" value="1"/>
</dbReference>